<dbReference type="InterPro" id="IPR001387">
    <property type="entry name" value="Cro/C1-type_HTH"/>
</dbReference>
<dbReference type="RefSeq" id="WP_019940808.1">
    <property type="nucleotide sequence ID" value="NZ_BMLI01000002.1"/>
</dbReference>
<name>A0ABQ2I7N5_9BACT</name>
<dbReference type="Pfam" id="PF01381">
    <property type="entry name" value="HTH_3"/>
    <property type="match status" value="1"/>
</dbReference>
<proteinExistence type="predicted"/>
<evidence type="ECO:0000313" key="3">
    <source>
        <dbReference type="Proteomes" id="UP000632339"/>
    </source>
</evidence>
<feature type="domain" description="HTH cro/C1-type" evidence="1">
    <location>
        <begin position="8"/>
        <end position="62"/>
    </location>
</feature>
<dbReference type="EMBL" id="BMLI01000002">
    <property type="protein sequence ID" value="GGN02939.1"/>
    <property type="molecule type" value="Genomic_DNA"/>
</dbReference>
<comment type="caution">
    <text evidence="2">The sequence shown here is derived from an EMBL/GenBank/DDBJ whole genome shotgun (WGS) entry which is preliminary data.</text>
</comment>
<protein>
    <recommendedName>
        <fullName evidence="1">HTH cro/C1-type domain-containing protein</fullName>
    </recommendedName>
</protein>
<dbReference type="CDD" id="cd00093">
    <property type="entry name" value="HTH_XRE"/>
    <property type="match status" value="1"/>
</dbReference>
<dbReference type="SUPFAM" id="SSF47413">
    <property type="entry name" value="lambda repressor-like DNA-binding domains"/>
    <property type="match status" value="1"/>
</dbReference>
<keyword evidence="3" id="KW-1185">Reference proteome</keyword>
<dbReference type="SMART" id="SM00530">
    <property type="entry name" value="HTH_XRE"/>
    <property type="match status" value="1"/>
</dbReference>
<accession>A0ABQ2I7N5</accession>
<organism evidence="2 3">
    <name type="scientific">Dyadobacter beijingensis</name>
    <dbReference type="NCBI Taxonomy" id="365489"/>
    <lineage>
        <taxon>Bacteria</taxon>
        <taxon>Pseudomonadati</taxon>
        <taxon>Bacteroidota</taxon>
        <taxon>Cytophagia</taxon>
        <taxon>Cytophagales</taxon>
        <taxon>Spirosomataceae</taxon>
        <taxon>Dyadobacter</taxon>
    </lineage>
</organism>
<dbReference type="InterPro" id="IPR010982">
    <property type="entry name" value="Lambda_DNA-bd_dom_sf"/>
</dbReference>
<dbReference type="PROSITE" id="PS50943">
    <property type="entry name" value="HTH_CROC1"/>
    <property type="match status" value="1"/>
</dbReference>
<dbReference type="Gene3D" id="1.10.260.40">
    <property type="entry name" value="lambda repressor-like DNA-binding domains"/>
    <property type="match status" value="1"/>
</dbReference>
<gene>
    <name evidence="2" type="ORF">GCM10010967_41960</name>
</gene>
<evidence type="ECO:0000259" key="1">
    <source>
        <dbReference type="PROSITE" id="PS50943"/>
    </source>
</evidence>
<evidence type="ECO:0000313" key="2">
    <source>
        <dbReference type="EMBL" id="GGN02939.1"/>
    </source>
</evidence>
<sequence length="109" mass="11937">MEALAKKLRAKRESKGFSVAYMASSLGISEELYSDIETGRTDPTADLLKQISLVLGSTVPGLMANRPVHELAVPAGQFSPESLNEMDKDTYIKILENQLRVLLAEKRGS</sequence>
<dbReference type="Proteomes" id="UP000632339">
    <property type="component" value="Unassembled WGS sequence"/>
</dbReference>
<reference evidence="3" key="1">
    <citation type="journal article" date="2019" name="Int. J. Syst. Evol. Microbiol.">
        <title>The Global Catalogue of Microorganisms (GCM) 10K type strain sequencing project: providing services to taxonomists for standard genome sequencing and annotation.</title>
        <authorList>
            <consortium name="The Broad Institute Genomics Platform"/>
            <consortium name="The Broad Institute Genome Sequencing Center for Infectious Disease"/>
            <person name="Wu L."/>
            <person name="Ma J."/>
        </authorList>
    </citation>
    <scope>NUCLEOTIDE SEQUENCE [LARGE SCALE GENOMIC DNA]</scope>
    <source>
        <strain evidence="3">CGMCC 1.6375</strain>
    </source>
</reference>